<feature type="domain" description="Helicase ATP-binding" evidence="5">
    <location>
        <begin position="91"/>
        <end position="240"/>
    </location>
</feature>
<dbReference type="GO" id="GO:0005524">
    <property type="term" value="F:ATP binding"/>
    <property type="evidence" value="ECO:0007669"/>
    <property type="project" value="UniProtKB-KW"/>
</dbReference>
<name>A0A6C0HSI1_9ZZZZ</name>
<keyword evidence="2" id="KW-0378">Hydrolase</keyword>
<dbReference type="PANTHER" id="PTHR11274:SF0">
    <property type="entry name" value="GENERAL TRANSCRIPTION AND DNA REPAIR FACTOR IIH HELICASE SUBUNIT XPB"/>
    <property type="match status" value="1"/>
</dbReference>
<dbReference type="InterPro" id="IPR027417">
    <property type="entry name" value="P-loop_NTPase"/>
</dbReference>
<evidence type="ECO:0000256" key="3">
    <source>
        <dbReference type="ARBA" id="ARBA00022806"/>
    </source>
</evidence>
<keyword evidence="3" id="KW-0347">Helicase</keyword>
<proteinExistence type="predicted"/>
<keyword evidence="4" id="KW-0067">ATP-binding</keyword>
<sequence length="448" mass="51131">MAYIGNKGYTVFKKDVDVSKIKAELTAVISCKQYGTETKVSFFRESLKKLYLPRFYGIKKFGSVTSTLLIGDSIDIKFAGTLRPIQDSIVNSFFEKGANGLIEVGCGQGKTICALNIIQKQGKKTLVIVHKEFLLNQWVERIEEFLPSARIGRIQGNHIDIDDKDIVIGMLQSLSMKDYDISVFSSFGFIVIDEVHHISSEVFSNFLFNVVKPNMLGLSATMERKDGTTPFFKLFLGDVVYKQTEKEKFNVTVRAYNYTNADPEFNEVETDMRGNVKYSTMITKLCSYNHRSEFILDIITKLLDDTKEQQIMVIAHNKNILKYMYDAIVHRSIASVGYYVGGMKETELKATETKKIIIATYSMAAEALDIKTLNILVMVTPKTEIEQVVGRILRVKHSTPIVVDIIDSHTIFKNQWKKRRTFYNKNNYKIQYMDSKPKEGCLLMNARL</sequence>
<dbReference type="GO" id="GO:0004386">
    <property type="term" value="F:helicase activity"/>
    <property type="evidence" value="ECO:0007669"/>
    <property type="project" value="UniProtKB-KW"/>
</dbReference>
<accession>A0A6C0HSI1</accession>
<dbReference type="Pfam" id="PF04851">
    <property type="entry name" value="ResIII"/>
    <property type="match status" value="1"/>
</dbReference>
<dbReference type="GO" id="GO:0016787">
    <property type="term" value="F:hydrolase activity"/>
    <property type="evidence" value="ECO:0007669"/>
    <property type="project" value="UniProtKB-KW"/>
</dbReference>
<dbReference type="InterPro" id="IPR050615">
    <property type="entry name" value="ATP-dep_DNA_Helicase"/>
</dbReference>
<dbReference type="Gene3D" id="3.40.50.300">
    <property type="entry name" value="P-loop containing nucleotide triphosphate hydrolases"/>
    <property type="match status" value="2"/>
</dbReference>
<dbReference type="SMART" id="SM00487">
    <property type="entry name" value="DEXDc"/>
    <property type="match status" value="1"/>
</dbReference>
<dbReference type="InterPro" id="IPR006935">
    <property type="entry name" value="Helicase/UvrB_N"/>
</dbReference>
<keyword evidence="1" id="KW-0547">Nucleotide-binding</keyword>
<dbReference type="EMBL" id="MN740009">
    <property type="protein sequence ID" value="QHT83414.1"/>
    <property type="molecule type" value="Genomic_DNA"/>
</dbReference>
<organism evidence="6">
    <name type="scientific">viral metagenome</name>
    <dbReference type="NCBI Taxonomy" id="1070528"/>
    <lineage>
        <taxon>unclassified sequences</taxon>
        <taxon>metagenomes</taxon>
        <taxon>organismal metagenomes</taxon>
    </lineage>
</organism>
<evidence type="ECO:0000256" key="1">
    <source>
        <dbReference type="ARBA" id="ARBA00022741"/>
    </source>
</evidence>
<reference evidence="6" key="1">
    <citation type="journal article" date="2020" name="Nature">
        <title>Giant virus diversity and host interactions through global metagenomics.</title>
        <authorList>
            <person name="Schulz F."/>
            <person name="Roux S."/>
            <person name="Paez-Espino D."/>
            <person name="Jungbluth S."/>
            <person name="Walsh D.A."/>
            <person name="Denef V.J."/>
            <person name="McMahon K.D."/>
            <person name="Konstantinidis K.T."/>
            <person name="Eloe-Fadrosh E.A."/>
            <person name="Kyrpides N.C."/>
            <person name="Woyke T."/>
        </authorList>
    </citation>
    <scope>NUCLEOTIDE SEQUENCE</scope>
    <source>
        <strain evidence="6">GVMAG-M-3300023184-167</strain>
    </source>
</reference>
<dbReference type="PROSITE" id="PS51192">
    <property type="entry name" value="HELICASE_ATP_BIND_1"/>
    <property type="match status" value="1"/>
</dbReference>
<evidence type="ECO:0000313" key="6">
    <source>
        <dbReference type="EMBL" id="QHT83414.1"/>
    </source>
</evidence>
<dbReference type="GO" id="GO:0003677">
    <property type="term" value="F:DNA binding"/>
    <property type="evidence" value="ECO:0007669"/>
    <property type="project" value="InterPro"/>
</dbReference>
<dbReference type="InterPro" id="IPR014001">
    <property type="entry name" value="Helicase_ATP-bd"/>
</dbReference>
<evidence type="ECO:0000256" key="2">
    <source>
        <dbReference type="ARBA" id="ARBA00022801"/>
    </source>
</evidence>
<protein>
    <recommendedName>
        <fullName evidence="5">Helicase ATP-binding domain-containing protein</fullName>
    </recommendedName>
</protein>
<evidence type="ECO:0000259" key="5">
    <source>
        <dbReference type="PROSITE" id="PS51192"/>
    </source>
</evidence>
<dbReference type="PANTHER" id="PTHR11274">
    <property type="entry name" value="RAD25/XP-B DNA REPAIR HELICASE"/>
    <property type="match status" value="1"/>
</dbReference>
<dbReference type="AlphaFoldDB" id="A0A6C0HSI1"/>
<dbReference type="SUPFAM" id="SSF52540">
    <property type="entry name" value="P-loop containing nucleoside triphosphate hydrolases"/>
    <property type="match status" value="2"/>
</dbReference>
<evidence type="ECO:0000256" key="4">
    <source>
        <dbReference type="ARBA" id="ARBA00022840"/>
    </source>
</evidence>